<evidence type="ECO:0000256" key="2">
    <source>
        <dbReference type="ARBA" id="ARBA00023002"/>
    </source>
</evidence>
<dbReference type="PANTHER" id="PTHR24321:SF8">
    <property type="entry name" value="ESTRADIOL 17-BETA-DEHYDROGENASE 8-RELATED"/>
    <property type="match status" value="1"/>
</dbReference>
<dbReference type="GO" id="GO:0016491">
    <property type="term" value="F:oxidoreductase activity"/>
    <property type="evidence" value="ECO:0007669"/>
    <property type="project" value="UniProtKB-KW"/>
</dbReference>
<dbReference type="EMBL" id="JAAXOT010000001">
    <property type="protein sequence ID" value="NKY54568.1"/>
    <property type="molecule type" value="Genomic_DNA"/>
</dbReference>
<dbReference type="SUPFAM" id="SSF51735">
    <property type="entry name" value="NAD(P)-binding Rossmann-fold domains"/>
    <property type="match status" value="1"/>
</dbReference>
<accession>A0A846YBJ7</accession>
<dbReference type="PANTHER" id="PTHR24321">
    <property type="entry name" value="DEHYDROGENASES, SHORT CHAIN"/>
    <property type="match status" value="1"/>
</dbReference>
<evidence type="ECO:0000256" key="1">
    <source>
        <dbReference type="ARBA" id="ARBA00006484"/>
    </source>
</evidence>
<dbReference type="InterPro" id="IPR036291">
    <property type="entry name" value="NAD(P)-bd_dom_sf"/>
</dbReference>
<reference evidence="3 4" key="1">
    <citation type="submission" date="2020-04" db="EMBL/GenBank/DDBJ databases">
        <title>MicrobeNet Type strains.</title>
        <authorList>
            <person name="Nicholson A.C."/>
        </authorList>
    </citation>
    <scope>NUCLEOTIDE SEQUENCE [LARGE SCALE GENOMIC DNA]</scope>
    <source>
        <strain evidence="3 4">JCM 3332</strain>
    </source>
</reference>
<protein>
    <submittedName>
        <fullName evidence="3">SDR family oxidoreductase</fullName>
    </submittedName>
</protein>
<gene>
    <name evidence="3" type="ORF">HGA15_00030</name>
</gene>
<dbReference type="Proteomes" id="UP000570678">
    <property type="component" value="Unassembled WGS sequence"/>
</dbReference>
<proteinExistence type="inferred from homology"/>
<name>A0A846YBJ7_9NOCA</name>
<dbReference type="InterPro" id="IPR020904">
    <property type="entry name" value="Sc_DH/Rdtase_CS"/>
</dbReference>
<keyword evidence="4" id="KW-1185">Reference proteome</keyword>
<dbReference type="AlphaFoldDB" id="A0A846YBJ7"/>
<evidence type="ECO:0000313" key="3">
    <source>
        <dbReference type="EMBL" id="NKY54568.1"/>
    </source>
</evidence>
<dbReference type="PRINTS" id="PR00081">
    <property type="entry name" value="GDHRDH"/>
</dbReference>
<dbReference type="RefSeq" id="WP_062971211.1">
    <property type="nucleotide sequence ID" value="NZ_JAAXOT010000001.1"/>
</dbReference>
<dbReference type="InterPro" id="IPR002347">
    <property type="entry name" value="SDR_fam"/>
</dbReference>
<keyword evidence="2" id="KW-0560">Oxidoreductase</keyword>
<organism evidence="3 4">
    <name type="scientific">Nocardia flavorosea</name>
    <dbReference type="NCBI Taxonomy" id="53429"/>
    <lineage>
        <taxon>Bacteria</taxon>
        <taxon>Bacillati</taxon>
        <taxon>Actinomycetota</taxon>
        <taxon>Actinomycetes</taxon>
        <taxon>Mycobacteriales</taxon>
        <taxon>Nocardiaceae</taxon>
        <taxon>Nocardia</taxon>
    </lineage>
</organism>
<dbReference type="Gene3D" id="3.40.50.720">
    <property type="entry name" value="NAD(P)-binding Rossmann-like Domain"/>
    <property type="match status" value="1"/>
</dbReference>
<dbReference type="FunFam" id="3.40.50.720:FF:000084">
    <property type="entry name" value="Short-chain dehydrogenase reductase"/>
    <property type="match status" value="1"/>
</dbReference>
<comment type="caution">
    <text evidence="3">The sequence shown here is derived from an EMBL/GenBank/DDBJ whole genome shotgun (WGS) entry which is preliminary data.</text>
</comment>
<sequence>MTSTAHPLDLTGHVALVTGGNSGVGLGMADGLARAGADVCIWGRSPDKNKAAVEQLLAHGRRAVAYEVDIADESAVVAGFARLVEEFGRLDSCFANAAKANAMTNPPFLESTLDDWRELMRVDLDGAYLTTREAARHMKALGNGGSIVLTSSIAALFGSPREEAYAAAKAGLLALARSLAVEFGRHRIRANAVLPGWTRSPVFDGWLDNPAVSEKILSRIPLRRWGTPEDWAGIAIYLASPASSFHTGDSFRLDGGFGVF</sequence>
<dbReference type="PROSITE" id="PS00061">
    <property type="entry name" value="ADH_SHORT"/>
    <property type="match status" value="1"/>
</dbReference>
<dbReference type="Pfam" id="PF13561">
    <property type="entry name" value="adh_short_C2"/>
    <property type="match status" value="1"/>
</dbReference>
<evidence type="ECO:0000313" key="4">
    <source>
        <dbReference type="Proteomes" id="UP000570678"/>
    </source>
</evidence>
<comment type="similarity">
    <text evidence="1">Belongs to the short-chain dehydrogenases/reductases (SDR) family.</text>
</comment>